<dbReference type="Proteomes" id="UP000005835">
    <property type="component" value="Unassembled WGS sequence"/>
</dbReference>
<keyword evidence="7" id="KW-0418">Kinase</keyword>
<dbReference type="EMBL" id="ADMG01000028">
    <property type="protein sequence ID" value="EKB31359.1"/>
    <property type="molecule type" value="Genomic_DNA"/>
</dbReference>
<protein>
    <recommendedName>
        <fullName evidence="3">histidine kinase</fullName>
        <ecNumber evidence="3">2.7.13.3</ecNumber>
    </recommendedName>
</protein>
<dbReference type="Pfam" id="PF00512">
    <property type="entry name" value="HisKA"/>
    <property type="match status" value="1"/>
</dbReference>
<evidence type="ECO:0000256" key="2">
    <source>
        <dbReference type="ARBA" id="ARBA00004141"/>
    </source>
</evidence>
<feature type="transmembrane region" description="Helical" evidence="11">
    <location>
        <begin position="191"/>
        <end position="215"/>
    </location>
</feature>
<keyword evidence="5" id="KW-0808">Transferase</keyword>
<evidence type="ECO:0000313" key="14">
    <source>
        <dbReference type="Proteomes" id="UP000005835"/>
    </source>
</evidence>
<name>K1KI00_9BURK</name>
<dbReference type="CDD" id="cd00082">
    <property type="entry name" value="HisKA"/>
    <property type="match status" value="1"/>
</dbReference>
<organism evidence="13 14">
    <name type="scientific">Sutterella wadsworthensis 2_1_59BFAA</name>
    <dbReference type="NCBI Taxonomy" id="742823"/>
    <lineage>
        <taxon>Bacteria</taxon>
        <taxon>Pseudomonadati</taxon>
        <taxon>Pseudomonadota</taxon>
        <taxon>Betaproteobacteria</taxon>
        <taxon>Burkholderiales</taxon>
        <taxon>Sutterellaceae</taxon>
        <taxon>Sutterella</taxon>
    </lineage>
</organism>
<keyword evidence="9" id="KW-0902">Two-component regulatory system</keyword>
<sequence length="501" mass="53745">MSRLSILRTLCAHWRTSILMRTVAVAATATVALTLVTAAVVFQGAEKDALVEQDARLSDIAVAMARGELGTVLPRALTMPQAQFEARLESDEPLPRPRRMHRHMMAHCPTAASDDPNAPRLIPAGSPVYVRMLNDQGRAKRAVFDEPVEGGLTTRTIKGETYRMAVLFLPGGRYTAVADPVSTREVYARSAAMTAVLPILILLPVLVIVIGLTLWRMLAPIRSAARAAAERPATDLTPLPSEGVPAEVKPFVEAVNSLLGRVSEARTRELRFTADAAHELRSPLTSLTIEAEHLGRLDLPAEARPVVARLESGLERAVKQVSQLLQFARAQAGEAPEILRRDTRPWYLSELLGEILEPLMNCAADKDLQFDVEGLDDGAEAPVEGVSRAALLAILRNLLENAFHYTPAGGSVTLRVSRTPERLVMSVADTGPGIAPEERSRVFDPFYRVTGSGLPGTGLGLAIVKTYADMTGAEVTLADTVPGGTPPGLTATVSCPLPPVG</sequence>
<dbReference type="GO" id="GO:0000155">
    <property type="term" value="F:phosphorelay sensor kinase activity"/>
    <property type="evidence" value="ECO:0007669"/>
    <property type="project" value="InterPro"/>
</dbReference>
<dbReference type="PATRIC" id="fig|742823.3.peg.1063"/>
<dbReference type="EC" id="2.7.13.3" evidence="3"/>
<evidence type="ECO:0000256" key="3">
    <source>
        <dbReference type="ARBA" id="ARBA00012438"/>
    </source>
</evidence>
<dbReference type="PANTHER" id="PTHR45436:SF15">
    <property type="entry name" value="SENSOR HISTIDINE KINASE CUSS"/>
    <property type="match status" value="1"/>
</dbReference>
<dbReference type="eggNOG" id="COG2205">
    <property type="taxonomic scope" value="Bacteria"/>
</dbReference>
<evidence type="ECO:0000256" key="5">
    <source>
        <dbReference type="ARBA" id="ARBA00022679"/>
    </source>
</evidence>
<dbReference type="OrthoDB" id="8554694at2"/>
<dbReference type="SUPFAM" id="SSF55874">
    <property type="entry name" value="ATPase domain of HSP90 chaperone/DNA topoisomerase II/histidine kinase"/>
    <property type="match status" value="1"/>
</dbReference>
<dbReference type="InterPro" id="IPR003594">
    <property type="entry name" value="HATPase_dom"/>
</dbReference>
<dbReference type="HOGENOM" id="CLU_000445_89_37_4"/>
<evidence type="ECO:0000256" key="11">
    <source>
        <dbReference type="SAM" id="Phobius"/>
    </source>
</evidence>
<feature type="domain" description="Histidine kinase" evidence="12">
    <location>
        <begin position="275"/>
        <end position="499"/>
    </location>
</feature>
<dbReference type="SMART" id="SM00387">
    <property type="entry name" value="HATPase_c"/>
    <property type="match status" value="1"/>
</dbReference>
<proteinExistence type="predicted"/>
<evidence type="ECO:0000256" key="9">
    <source>
        <dbReference type="ARBA" id="ARBA00023012"/>
    </source>
</evidence>
<comment type="catalytic activity">
    <reaction evidence="1">
        <text>ATP + protein L-histidine = ADP + protein N-phospho-L-histidine.</text>
        <dbReference type="EC" id="2.7.13.3"/>
    </reaction>
</comment>
<dbReference type="InterPro" id="IPR005467">
    <property type="entry name" value="His_kinase_dom"/>
</dbReference>
<dbReference type="PRINTS" id="PR00344">
    <property type="entry name" value="BCTRLSENSOR"/>
</dbReference>
<dbReference type="GO" id="GO:0005886">
    <property type="term" value="C:plasma membrane"/>
    <property type="evidence" value="ECO:0007669"/>
    <property type="project" value="TreeGrafter"/>
</dbReference>
<evidence type="ECO:0000313" key="13">
    <source>
        <dbReference type="EMBL" id="EKB31359.1"/>
    </source>
</evidence>
<dbReference type="Gene3D" id="1.10.287.130">
    <property type="match status" value="1"/>
</dbReference>
<gene>
    <name evidence="13" type="ORF">HMPREF9465_01074</name>
</gene>
<dbReference type="InterPro" id="IPR036890">
    <property type="entry name" value="HATPase_C_sf"/>
</dbReference>
<evidence type="ECO:0000256" key="6">
    <source>
        <dbReference type="ARBA" id="ARBA00022692"/>
    </source>
</evidence>
<dbReference type="SMART" id="SM00388">
    <property type="entry name" value="HisKA"/>
    <property type="match status" value="1"/>
</dbReference>
<dbReference type="AlphaFoldDB" id="K1KI00"/>
<dbReference type="Gene3D" id="3.30.565.10">
    <property type="entry name" value="Histidine kinase-like ATPase, C-terminal domain"/>
    <property type="match status" value="1"/>
</dbReference>
<dbReference type="PANTHER" id="PTHR45436">
    <property type="entry name" value="SENSOR HISTIDINE KINASE YKOH"/>
    <property type="match status" value="1"/>
</dbReference>
<keyword evidence="8 11" id="KW-1133">Transmembrane helix</keyword>
<keyword evidence="14" id="KW-1185">Reference proteome</keyword>
<dbReference type="InterPro" id="IPR036097">
    <property type="entry name" value="HisK_dim/P_sf"/>
</dbReference>
<evidence type="ECO:0000256" key="8">
    <source>
        <dbReference type="ARBA" id="ARBA00022989"/>
    </source>
</evidence>
<keyword evidence="10 11" id="KW-0472">Membrane</keyword>
<evidence type="ECO:0000259" key="12">
    <source>
        <dbReference type="PROSITE" id="PS50109"/>
    </source>
</evidence>
<dbReference type="RefSeq" id="WP_005434860.1">
    <property type="nucleotide sequence ID" value="NZ_JH815515.1"/>
</dbReference>
<evidence type="ECO:0000256" key="7">
    <source>
        <dbReference type="ARBA" id="ARBA00022777"/>
    </source>
</evidence>
<comment type="caution">
    <text evidence="13">The sequence shown here is derived from an EMBL/GenBank/DDBJ whole genome shotgun (WGS) entry which is preliminary data.</text>
</comment>
<dbReference type="InterPro" id="IPR003661">
    <property type="entry name" value="HisK_dim/P_dom"/>
</dbReference>
<reference evidence="13 14" key="1">
    <citation type="submission" date="2012-05" db="EMBL/GenBank/DDBJ databases">
        <title>The Genome Sequence of Sutterella wadsworthensis 2_1_59BFAA.</title>
        <authorList>
            <consortium name="The Broad Institute Genome Sequencing Platform"/>
            <person name="Earl A."/>
            <person name="Ward D."/>
            <person name="Feldgarden M."/>
            <person name="Gevers D."/>
            <person name="Daigneault M."/>
            <person name="Strauss J."/>
            <person name="Allen-Vercoe E."/>
            <person name="Walker B."/>
            <person name="Young S.K."/>
            <person name="Zeng Q."/>
            <person name="Gargeya S."/>
            <person name="Fitzgerald M."/>
            <person name="Haas B."/>
            <person name="Abouelleil A."/>
            <person name="Alvarado L."/>
            <person name="Arachchi H.M."/>
            <person name="Berlin A.M."/>
            <person name="Chapman S.B."/>
            <person name="Goldberg J."/>
            <person name="Griggs A."/>
            <person name="Gujja S."/>
            <person name="Hansen M."/>
            <person name="Howarth C."/>
            <person name="Imamovic A."/>
            <person name="Larimer J."/>
            <person name="McCowen C."/>
            <person name="Montmayeur A."/>
            <person name="Murphy C."/>
            <person name="Neiman D."/>
            <person name="Pearson M."/>
            <person name="Priest M."/>
            <person name="Roberts A."/>
            <person name="Saif S."/>
            <person name="Shea T."/>
            <person name="Sisk P."/>
            <person name="Sykes S."/>
            <person name="Wortman J."/>
            <person name="Nusbaum C."/>
            <person name="Birren B."/>
        </authorList>
    </citation>
    <scope>NUCLEOTIDE SEQUENCE [LARGE SCALE GENOMIC DNA]</scope>
    <source>
        <strain evidence="13 14">2_1_59BFAA</strain>
    </source>
</reference>
<dbReference type="STRING" id="742823.HMPREF9465_01074"/>
<dbReference type="Pfam" id="PF02518">
    <property type="entry name" value="HATPase_c"/>
    <property type="match status" value="1"/>
</dbReference>
<dbReference type="PROSITE" id="PS50109">
    <property type="entry name" value="HIS_KIN"/>
    <property type="match status" value="1"/>
</dbReference>
<dbReference type="InterPro" id="IPR004358">
    <property type="entry name" value="Sig_transdc_His_kin-like_C"/>
</dbReference>
<evidence type="ECO:0000256" key="10">
    <source>
        <dbReference type="ARBA" id="ARBA00023136"/>
    </source>
</evidence>
<keyword evidence="6 11" id="KW-0812">Transmembrane</keyword>
<dbReference type="SUPFAM" id="SSF47384">
    <property type="entry name" value="Homodimeric domain of signal transducing histidine kinase"/>
    <property type="match status" value="1"/>
</dbReference>
<comment type="subcellular location">
    <subcellularLocation>
        <location evidence="2">Membrane</location>
        <topology evidence="2">Multi-pass membrane protein</topology>
    </subcellularLocation>
</comment>
<evidence type="ECO:0000256" key="4">
    <source>
        <dbReference type="ARBA" id="ARBA00022553"/>
    </source>
</evidence>
<accession>K1KI00</accession>
<evidence type="ECO:0000256" key="1">
    <source>
        <dbReference type="ARBA" id="ARBA00000085"/>
    </source>
</evidence>
<keyword evidence="4" id="KW-0597">Phosphoprotein</keyword>
<dbReference type="InterPro" id="IPR050428">
    <property type="entry name" value="TCS_sensor_his_kinase"/>
</dbReference>
<dbReference type="CDD" id="cd00075">
    <property type="entry name" value="HATPase"/>
    <property type="match status" value="1"/>
</dbReference>